<dbReference type="EMBL" id="KK107063">
    <property type="protein sequence ID" value="EZA61119.1"/>
    <property type="molecule type" value="Genomic_DNA"/>
</dbReference>
<keyword evidence="3" id="KW-1185">Reference proteome</keyword>
<feature type="region of interest" description="Disordered" evidence="1">
    <location>
        <begin position="46"/>
        <end position="66"/>
    </location>
</feature>
<proteinExistence type="predicted"/>
<protein>
    <submittedName>
        <fullName evidence="2">Uncharacterized protein</fullName>
    </submittedName>
</protein>
<organism evidence="2 3">
    <name type="scientific">Ooceraea biroi</name>
    <name type="common">Clonal raider ant</name>
    <name type="synonym">Cerapachys biroi</name>
    <dbReference type="NCBI Taxonomy" id="2015173"/>
    <lineage>
        <taxon>Eukaryota</taxon>
        <taxon>Metazoa</taxon>
        <taxon>Ecdysozoa</taxon>
        <taxon>Arthropoda</taxon>
        <taxon>Hexapoda</taxon>
        <taxon>Insecta</taxon>
        <taxon>Pterygota</taxon>
        <taxon>Neoptera</taxon>
        <taxon>Endopterygota</taxon>
        <taxon>Hymenoptera</taxon>
        <taxon>Apocrita</taxon>
        <taxon>Aculeata</taxon>
        <taxon>Formicoidea</taxon>
        <taxon>Formicidae</taxon>
        <taxon>Dorylinae</taxon>
        <taxon>Ooceraea</taxon>
    </lineage>
</organism>
<dbReference type="Proteomes" id="UP000053097">
    <property type="component" value="Unassembled WGS sequence"/>
</dbReference>
<dbReference type="AlphaFoldDB" id="A0A026X186"/>
<sequence length="129" mass="14126">MEMPREHGVETYESEAALRALKGISQVAVSPTASTGFRRLPWVAGAAHSNGNSNGKQEPREQGRAAGFMASSSRLQYDVVPLFWHLPGSGSTATVQQRYQRCDSPILLGLHWAFACDAFKNPLKTHETL</sequence>
<evidence type="ECO:0000313" key="3">
    <source>
        <dbReference type="Proteomes" id="UP000053097"/>
    </source>
</evidence>
<evidence type="ECO:0000256" key="1">
    <source>
        <dbReference type="SAM" id="MobiDB-lite"/>
    </source>
</evidence>
<gene>
    <name evidence="2" type="ORF">X777_08331</name>
</gene>
<name>A0A026X186_OOCBI</name>
<evidence type="ECO:0000313" key="2">
    <source>
        <dbReference type="EMBL" id="EZA61119.1"/>
    </source>
</evidence>
<reference evidence="2 3" key="1">
    <citation type="journal article" date="2014" name="Curr. Biol.">
        <title>The genome of the clonal raider ant Cerapachys biroi.</title>
        <authorList>
            <person name="Oxley P.R."/>
            <person name="Ji L."/>
            <person name="Fetter-Pruneda I."/>
            <person name="McKenzie S.K."/>
            <person name="Li C."/>
            <person name="Hu H."/>
            <person name="Zhang G."/>
            <person name="Kronauer D.J."/>
        </authorList>
    </citation>
    <scope>NUCLEOTIDE SEQUENCE [LARGE SCALE GENOMIC DNA]</scope>
</reference>
<accession>A0A026X186</accession>